<dbReference type="Proteomes" id="UP000027180">
    <property type="component" value="Chromosome"/>
</dbReference>
<dbReference type="KEGG" id="rei:IE4771_CH01179"/>
<organism evidence="2 3">
    <name type="scientific">Rhizobium etli bv. mimosae str. IE4771</name>
    <dbReference type="NCBI Taxonomy" id="1432050"/>
    <lineage>
        <taxon>Bacteria</taxon>
        <taxon>Pseudomonadati</taxon>
        <taxon>Pseudomonadota</taxon>
        <taxon>Alphaproteobacteria</taxon>
        <taxon>Hyphomicrobiales</taxon>
        <taxon>Rhizobiaceae</taxon>
        <taxon>Rhizobium/Agrobacterium group</taxon>
        <taxon>Rhizobium</taxon>
    </lineage>
</organism>
<evidence type="ECO:0000256" key="1">
    <source>
        <dbReference type="SAM" id="MobiDB-lite"/>
    </source>
</evidence>
<sequence length="63" mass="7076">MAQHLFLVSLSGTENRRPRRVFAENVGIYHAERREWPGGCSHVPGRDGGKEEPLSTGFHLQFG</sequence>
<proteinExistence type="predicted"/>
<dbReference type="HOGENOM" id="CLU_2882799_0_0_5"/>
<feature type="region of interest" description="Disordered" evidence="1">
    <location>
        <begin position="39"/>
        <end position="63"/>
    </location>
</feature>
<dbReference type="AlphaFoldDB" id="A0A060I335"/>
<protein>
    <submittedName>
        <fullName evidence="2">Uncharacterized protein</fullName>
    </submittedName>
</protein>
<accession>A0A060I335</accession>
<name>A0A060I335_RHIET</name>
<feature type="compositionally biased region" description="Basic and acidic residues" evidence="1">
    <location>
        <begin position="44"/>
        <end position="53"/>
    </location>
</feature>
<gene>
    <name evidence="2" type="ORF">IE4771_CH01179</name>
</gene>
<evidence type="ECO:0000313" key="3">
    <source>
        <dbReference type="Proteomes" id="UP000027180"/>
    </source>
</evidence>
<dbReference type="EMBL" id="CP006986">
    <property type="protein sequence ID" value="AIC26330.1"/>
    <property type="molecule type" value="Genomic_DNA"/>
</dbReference>
<reference evidence="2 3" key="1">
    <citation type="submission" date="2013-12" db="EMBL/GenBank/DDBJ databases">
        <title>Complete genome sequence of Rhizobium etli bv. mimosae IE4771.</title>
        <authorList>
            <person name="Bustos P."/>
            <person name="Santamaria R.I."/>
            <person name="Lozano L."/>
            <person name="Ormeno-Orrillo E."/>
            <person name="Rogel M.A."/>
            <person name="Romero D."/>
            <person name="Cevallos M.A."/>
            <person name="Martinez-Romero E."/>
            <person name="Gonzalez V."/>
        </authorList>
    </citation>
    <scope>NUCLEOTIDE SEQUENCE [LARGE SCALE GENOMIC DNA]</scope>
    <source>
        <strain evidence="2 3">IE4771</strain>
    </source>
</reference>
<evidence type="ECO:0000313" key="2">
    <source>
        <dbReference type="EMBL" id="AIC26330.1"/>
    </source>
</evidence>